<dbReference type="GeneTree" id="ENSGT00940000167228"/>
<evidence type="ECO:0000313" key="6">
    <source>
        <dbReference type="Proteomes" id="UP000016666"/>
    </source>
</evidence>
<feature type="domain" description="Fibrillar collagen NC1" evidence="4">
    <location>
        <begin position="1"/>
        <end position="112"/>
    </location>
</feature>
<reference evidence="5" key="2">
    <citation type="submission" date="2025-08" db="UniProtKB">
        <authorList>
            <consortium name="Ensembl"/>
        </authorList>
    </citation>
    <scope>IDENTIFICATION</scope>
</reference>
<dbReference type="GO" id="GO:0005576">
    <property type="term" value="C:extracellular region"/>
    <property type="evidence" value="ECO:0007669"/>
    <property type="project" value="UniProtKB-SubCell"/>
</dbReference>
<protein>
    <recommendedName>
        <fullName evidence="4">Fibrillar collagen NC1 domain-containing protein</fullName>
    </recommendedName>
</protein>
<evidence type="ECO:0000259" key="4">
    <source>
        <dbReference type="PROSITE" id="PS51461"/>
    </source>
</evidence>
<keyword evidence="2" id="KW-0964">Secreted</keyword>
<dbReference type="InterPro" id="IPR000885">
    <property type="entry name" value="Fib_collagen_C"/>
</dbReference>
<keyword evidence="6" id="KW-1185">Reference proteome</keyword>
<dbReference type="FunFam" id="2.60.120.1000:FF:000006">
    <property type="entry name" value="collagen alpha-1(XXVII) chain isoform X1"/>
    <property type="match status" value="1"/>
</dbReference>
<dbReference type="Pfam" id="PF01410">
    <property type="entry name" value="COLFI"/>
    <property type="match status" value="1"/>
</dbReference>
<dbReference type="GO" id="GO:0005201">
    <property type="term" value="F:extracellular matrix structural constituent"/>
    <property type="evidence" value="ECO:0007669"/>
    <property type="project" value="InterPro"/>
</dbReference>
<organism evidence="5 6">
    <name type="scientific">Anas platyrhynchos platyrhynchos</name>
    <name type="common">Northern mallard</name>
    <dbReference type="NCBI Taxonomy" id="8840"/>
    <lineage>
        <taxon>Eukaryota</taxon>
        <taxon>Metazoa</taxon>
        <taxon>Chordata</taxon>
        <taxon>Craniata</taxon>
        <taxon>Vertebrata</taxon>
        <taxon>Euteleostomi</taxon>
        <taxon>Archelosauria</taxon>
        <taxon>Archosauria</taxon>
        <taxon>Dinosauria</taxon>
        <taxon>Saurischia</taxon>
        <taxon>Theropoda</taxon>
        <taxon>Coelurosauria</taxon>
        <taxon>Aves</taxon>
        <taxon>Neognathae</taxon>
        <taxon>Galloanserae</taxon>
        <taxon>Anseriformes</taxon>
        <taxon>Anatidae</taxon>
        <taxon>Anatinae</taxon>
        <taxon>Anas</taxon>
    </lineage>
</organism>
<name>A0A493TNC7_ANAPP</name>
<reference evidence="5 6" key="1">
    <citation type="submission" date="2017-10" db="EMBL/GenBank/DDBJ databases">
        <title>A new Pekin duck reference genome.</title>
        <authorList>
            <person name="Hou Z.-C."/>
            <person name="Zhou Z.-K."/>
            <person name="Zhu F."/>
            <person name="Hou S.-S."/>
        </authorList>
    </citation>
    <scope>NUCLEOTIDE SEQUENCE [LARGE SCALE GENOMIC DNA]</scope>
</reference>
<dbReference type="Ensembl" id="ENSAPLT00000044588.1">
    <property type="protein sequence ID" value="ENSAPLP00000027329.1"/>
    <property type="gene ID" value="ENSAPLG00000030664.1"/>
</dbReference>
<dbReference type="Gene3D" id="2.60.120.1000">
    <property type="match status" value="1"/>
</dbReference>
<sequence>MNFLRLLSSEVVQHITIHCLNTSVWREGSSKKPSDKAVRFKAWNGQMFEAEGQLKPEVAADDCKIKDGRWHRTLFSFRTQDPQQLPIVNIYNLPPSEPGKQYHLEVGPVCFL</sequence>
<dbReference type="OMA" id="LNMPVWA"/>
<keyword evidence="3" id="KW-0176">Collagen</keyword>
<evidence type="ECO:0000313" key="5">
    <source>
        <dbReference type="Ensembl" id="ENSAPLP00000027329.1"/>
    </source>
</evidence>
<dbReference type="PROSITE" id="PS51461">
    <property type="entry name" value="NC1_FIB"/>
    <property type="match status" value="1"/>
</dbReference>
<evidence type="ECO:0000256" key="3">
    <source>
        <dbReference type="ARBA" id="ARBA00023119"/>
    </source>
</evidence>
<dbReference type="GO" id="GO:0005581">
    <property type="term" value="C:collagen trimer"/>
    <property type="evidence" value="ECO:0007669"/>
    <property type="project" value="UniProtKB-KW"/>
</dbReference>
<evidence type="ECO:0000256" key="1">
    <source>
        <dbReference type="ARBA" id="ARBA00004613"/>
    </source>
</evidence>
<dbReference type="Proteomes" id="UP000016666">
    <property type="component" value="Chromosome 18"/>
</dbReference>
<reference evidence="5" key="3">
    <citation type="submission" date="2025-09" db="UniProtKB">
        <authorList>
            <consortium name="Ensembl"/>
        </authorList>
    </citation>
    <scope>IDENTIFICATION</scope>
</reference>
<comment type="subcellular location">
    <subcellularLocation>
        <location evidence="1">Secreted</location>
    </subcellularLocation>
</comment>
<dbReference type="STRING" id="8840.ENSAPLP00000027329"/>
<evidence type="ECO:0000256" key="2">
    <source>
        <dbReference type="ARBA" id="ARBA00022525"/>
    </source>
</evidence>
<dbReference type="AlphaFoldDB" id="A0A493TNC7"/>
<proteinExistence type="predicted"/>
<accession>A0A493TNC7</accession>